<evidence type="ECO:0000256" key="1">
    <source>
        <dbReference type="ARBA" id="ARBA00004496"/>
    </source>
</evidence>
<dbReference type="Proteomes" id="UP001487740">
    <property type="component" value="Unassembled WGS sequence"/>
</dbReference>
<evidence type="ECO:0000313" key="9">
    <source>
        <dbReference type="EMBL" id="KAK8402519.1"/>
    </source>
</evidence>
<dbReference type="InterPro" id="IPR013809">
    <property type="entry name" value="ENTH"/>
</dbReference>
<dbReference type="Pfam" id="PF07651">
    <property type="entry name" value="ANTH"/>
    <property type="match status" value="1"/>
</dbReference>
<feature type="coiled-coil region" evidence="5">
    <location>
        <begin position="393"/>
        <end position="452"/>
    </location>
</feature>
<feature type="coiled-coil region" evidence="5">
    <location>
        <begin position="568"/>
        <end position="602"/>
    </location>
</feature>
<dbReference type="GO" id="GO:0080025">
    <property type="term" value="F:phosphatidylinositol-3,5-bisphosphate binding"/>
    <property type="evidence" value="ECO:0007669"/>
    <property type="project" value="TreeGrafter"/>
</dbReference>
<dbReference type="SUPFAM" id="SSF109885">
    <property type="entry name" value="I/LWEQ domain"/>
    <property type="match status" value="1"/>
</dbReference>
<dbReference type="GO" id="GO:0043325">
    <property type="term" value="F:phosphatidylinositol-3,4-bisphosphate binding"/>
    <property type="evidence" value="ECO:0007669"/>
    <property type="project" value="TreeGrafter"/>
</dbReference>
<dbReference type="GO" id="GO:0007015">
    <property type="term" value="P:actin filament organization"/>
    <property type="evidence" value="ECO:0007669"/>
    <property type="project" value="TreeGrafter"/>
</dbReference>
<dbReference type="Gene3D" id="1.20.5.1700">
    <property type="match status" value="1"/>
</dbReference>
<dbReference type="GO" id="GO:0006897">
    <property type="term" value="P:endocytosis"/>
    <property type="evidence" value="ECO:0007669"/>
    <property type="project" value="InterPro"/>
</dbReference>
<dbReference type="InterPro" id="IPR030224">
    <property type="entry name" value="Sla2_fam"/>
</dbReference>
<dbReference type="PROSITE" id="PS50945">
    <property type="entry name" value="I_LWEQ"/>
    <property type="match status" value="1"/>
</dbReference>
<dbReference type="GO" id="GO:0035615">
    <property type="term" value="F:clathrin adaptor activity"/>
    <property type="evidence" value="ECO:0007669"/>
    <property type="project" value="TreeGrafter"/>
</dbReference>
<dbReference type="InterPro" id="IPR002558">
    <property type="entry name" value="ILWEQ_dom"/>
</dbReference>
<comment type="subcellular location">
    <subcellularLocation>
        <location evidence="1">Cytoplasm</location>
    </subcellularLocation>
</comment>
<name>A0AAW0US76_SCYPA</name>
<dbReference type="PANTHER" id="PTHR10407:SF15">
    <property type="entry name" value="HUNTINGTIN INTERACTING PROTEIN 1"/>
    <property type="match status" value="1"/>
</dbReference>
<dbReference type="Gene3D" id="1.25.40.90">
    <property type="match status" value="1"/>
</dbReference>
<evidence type="ECO:0000256" key="6">
    <source>
        <dbReference type="SAM" id="MobiDB-lite"/>
    </source>
</evidence>
<keyword evidence="5" id="KW-0175">Coiled coil</keyword>
<dbReference type="EMBL" id="JARAKH010000007">
    <property type="protein sequence ID" value="KAK8402519.1"/>
    <property type="molecule type" value="Genomic_DNA"/>
</dbReference>
<evidence type="ECO:0000256" key="2">
    <source>
        <dbReference type="ARBA" id="ARBA00010135"/>
    </source>
</evidence>
<keyword evidence="3" id="KW-0963">Cytoplasm</keyword>
<proteinExistence type="inferred from homology"/>
<dbReference type="GO" id="GO:0030136">
    <property type="term" value="C:clathrin-coated vesicle"/>
    <property type="evidence" value="ECO:0007669"/>
    <property type="project" value="TreeGrafter"/>
</dbReference>
<dbReference type="InterPro" id="IPR035964">
    <property type="entry name" value="I/LWEQ_dom_sf"/>
</dbReference>
<evidence type="ECO:0000256" key="4">
    <source>
        <dbReference type="ARBA" id="ARBA00023203"/>
    </source>
</evidence>
<dbReference type="PROSITE" id="PS50942">
    <property type="entry name" value="ENTH"/>
    <property type="match status" value="1"/>
</dbReference>
<gene>
    <name evidence="9" type="ORF">O3P69_000738</name>
</gene>
<dbReference type="Pfam" id="PF01608">
    <property type="entry name" value="I_LWEQ"/>
    <property type="match status" value="1"/>
</dbReference>
<dbReference type="SMART" id="SM00307">
    <property type="entry name" value="ILWEQ"/>
    <property type="match status" value="1"/>
</dbReference>
<reference evidence="9 10" key="1">
    <citation type="submission" date="2023-03" db="EMBL/GenBank/DDBJ databases">
        <title>High-quality genome of Scylla paramamosain provides insights in environmental adaptation.</title>
        <authorList>
            <person name="Zhang L."/>
        </authorList>
    </citation>
    <scope>NUCLEOTIDE SEQUENCE [LARGE SCALE GENOMIC DNA]</scope>
    <source>
        <strain evidence="9">LZ_2023a</strain>
        <tissue evidence="9">Muscle</tissue>
    </source>
</reference>
<dbReference type="SUPFAM" id="SSF48464">
    <property type="entry name" value="ENTH/VHS domain"/>
    <property type="match status" value="1"/>
</dbReference>
<dbReference type="InterPro" id="IPR011417">
    <property type="entry name" value="ANTH_dom"/>
</dbReference>
<protein>
    <recommendedName>
        <fullName evidence="11">Huntingtin interacting protein 1</fullName>
    </recommendedName>
</protein>
<accession>A0AAW0US76</accession>
<sequence>MSSEGEEEPSGCGKASSEEKNVLRCSVRHDGGDVREEVLSFRGVANMTSIKKIPNVLGTRRSNTLDQEREQFEKAQEASFKKATSDEEMPLKMKHVRNLIIGTFTDKNADLFWRNVGTTPPINTDVTAWKFCHCLHIMLRDGHPNALRDSHRHISRIKDTGQHFRHLTHGYGRLIKRYCELLVAKLHFHQHYPRFPGTLSVTPEELEALAENDANNYFELGVEMLEYLECILNLYEAVFSSLDPSRANSMTRSGQCRLAPLIPCIQDSSCLYDCIVRILFQLHKALPTDMLTGHRTRFYKQFEILKQFYNNTRNLQYFKGLIQVPALPEDPPNFLVEAELRSHETPVVVVEEQPDMPDTSDMLLIDTSETEPPPIPPHPNLNESHNGSLVEVVAERESLIEALHRELEAMRAEVQHARSEATHNEDQMRLRVNDLESTIAELDSELLAERQSKESIMAQVEAAAASAEAVTLLAQEETRRRSAEEKFVKMKDVYQKLRDEHISLIRGKAELDKQLTVEKEAHHATQQEKDAAASALAKLQAQMTFESQAHLTDTELARQEKESLCSRLQSLTSEREHMSGQIKMLEENLSHLNNKMDSQAQQDAAKLMAVQNEWEVGTQQCVQGAVDGAVLVLTHTLSHFDHDAHTDIKCTPEYSLSYQNIVIESLEGLAKACEDYQINFHAAPRLITCITTSSHQVASFLLYAKATSHASPNIEIAEHLVCALEEFAKSSVDTYKKLQRKEDSVDISSLTEQFERCCLLVSQCEDRSPGEEDVALAVEREMDKMETAIKDAVERFTAMLENSRAKDTGTQLEDERRITYHHPKEFVNESILGTCSDLMAAVRQLVRRGAELQKEIVDSGRGGASPKEFYKRNHRWSEGLLSGAKAVAIACQALMTAADQVVSGKGKFEEVIVSSREIAASSMQLVMASRVKADRSSEKLRNLNATAKTISTLTGTVVATAENCRDKIAIANTLDFSKLSLHHTKRMEMETLVKVLETEKHLEEERSKLSELRKHHYKLAGEIEGWDQEVGATSEFGEQEMIDF</sequence>
<feature type="region of interest" description="Disordered" evidence="6">
    <location>
        <begin position="1"/>
        <end position="21"/>
    </location>
</feature>
<dbReference type="GO" id="GO:0032051">
    <property type="term" value="F:clathrin light chain binding"/>
    <property type="evidence" value="ECO:0007669"/>
    <property type="project" value="TreeGrafter"/>
</dbReference>
<organism evidence="9 10">
    <name type="scientific">Scylla paramamosain</name>
    <name type="common">Mud crab</name>
    <dbReference type="NCBI Taxonomy" id="85552"/>
    <lineage>
        <taxon>Eukaryota</taxon>
        <taxon>Metazoa</taxon>
        <taxon>Ecdysozoa</taxon>
        <taxon>Arthropoda</taxon>
        <taxon>Crustacea</taxon>
        <taxon>Multicrustacea</taxon>
        <taxon>Malacostraca</taxon>
        <taxon>Eumalacostraca</taxon>
        <taxon>Eucarida</taxon>
        <taxon>Decapoda</taxon>
        <taxon>Pleocyemata</taxon>
        <taxon>Brachyura</taxon>
        <taxon>Eubrachyura</taxon>
        <taxon>Portunoidea</taxon>
        <taxon>Portunidae</taxon>
        <taxon>Portuninae</taxon>
        <taxon>Scylla</taxon>
    </lineage>
</organism>
<evidence type="ECO:0000313" key="10">
    <source>
        <dbReference type="Proteomes" id="UP001487740"/>
    </source>
</evidence>
<keyword evidence="4" id="KW-0009">Actin-binding</keyword>
<dbReference type="AlphaFoldDB" id="A0AAW0US76"/>
<dbReference type="GO" id="GO:0048268">
    <property type="term" value="P:clathrin coat assembly"/>
    <property type="evidence" value="ECO:0007669"/>
    <property type="project" value="TreeGrafter"/>
</dbReference>
<dbReference type="SMART" id="SM00273">
    <property type="entry name" value="ENTH"/>
    <property type="match status" value="1"/>
</dbReference>
<comment type="similarity">
    <text evidence="2">Belongs to the SLA2 family.</text>
</comment>
<evidence type="ECO:0000256" key="3">
    <source>
        <dbReference type="ARBA" id="ARBA00022490"/>
    </source>
</evidence>
<keyword evidence="10" id="KW-1185">Reference proteome</keyword>
<evidence type="ECO:0000259" key="7">
    <source>
        <dbReference type="PROSITE" id="PS50942"/>
    </source>
</evidence>
<dbReference type="GO" id="GO:0051015">
    <property type="term" value="F:actin filament binding"/>
    <property type="evidence" value="ECO:0007669"/>
    <property type="project" value="TreeGrafter"/>
</dbReference>
<dbReference type="GO" id="GO:0030864">
    <property type="term" value="C:cortical actin cytoskeleton"/>
    <property type="evidence" value="ECO:0007669"/>
    <property type="project" value="TreeGrafter"/>
</dbReference>
<comment type="caution">
    <text evidence="9">The sequence shown here is derived from an EMBL/GenBank/DDBJ whole genome shotgun (WGS) entry which is preliminary data.</text>
</comment>
<evidence type="ECO:0000259" key="8">
    <source>
        <dbReference type="PROSITE" id="PS50945"/>
    </source>
</evidence>
<feature type="coiled-coil region" evidence="5">
    <location>
        <begin position="480"/>
        <end position="542"/>
    </location>
</feature>
<dbReference type="PANTHER" id="PTHR10407">
    <property type="entry name" value="HUNTINGTIN INTERACTING PROTEIN 1"/>
    <property type="match status" value="1"/>
</dbReference>
<dbReference type="Gene3D" id="1.20.1410.10">
    <property type="entry name" value="I/LWEQ domain"/>
    <property type="match status" value="1"/>
</dbReference>
<dbReference type="InterPro" id="IPR008942">
    <property type="entry name" value="ENTH_VHS"/>
</dbReference>
<dbReference type="FunFam" id="1.25.40.90:FF:000012">
    <property type="entry name" value="Huntingtin interacting protein 1-related"/>
    <property type="match status" value="1"/>
</dbReference>
<evidence type="ECO:0000256" key="5">
    <source>
        <dbReference type="SAM" id="Coils"/>
    </source>
</evidence>
<feature type="domain" description="ENTH" evidence="7">
    <location>
        <begin position="68"/>
        <end position="196"/>
    </location>
</feature>
<feature type="domain" description="I/LWEQ" evidence="8">
    <location>
        <begin position="766"/>
        <end position="1020"/>
    </location>
</feature>
<evidence type="ECO:0008006" key="11">
    <source>
        <dbReference type="Google" id="ProtNLM"/>
    </source>
</evidence>